<comment type="caution">
    <text evidence="2">The sequence shown here is derived from an EMBL/GenBank/DDBJ whole genome shotgun (WGS) entry which is preliminary data.</text>
</comment>
<feature type="compositionally biased region" description="Polar residues" evidence="1">
    <location>
        <begin position="1"/>
        <end position="12"/>
    </location>
</feature>
<dbReference type="Proteomes" id="UP000658127">
    <property type="component" value="Unassembled WGS sequence"/>
</dbReference>
<evidence type="ECO:0000313" key="3">
    <source>
        <dbReference type="Proteomes" id="UP000658127"/>
    </source>
</evidence>
<name>A0ABQ2K6D2_9NOCA</name>
<feature type="compositionally biased region" description="Polar residues" evidence="1">
    <location>
        <begin position="21"/>
        <end position="42"/>
    </location>
</feature>
<evidence type="ECO:0000313" key="2">
    <source>
        <dbReference type="EMBL" id="GGN67536.1"/>
    </source>
</evidence>
<dbReference type="EMBL" id="BMNE01000001">
    <property type="protein sequence ID" value="GGN67536.1"/>
    <property type="molecule type" value="Genomic_DNA"/>
</dbReference>
<accession>A0ABQ2K6D2</accession>
<proteinExistence type="predicted"/>
<evidence type="ECO:0000256" key="1">
    <source>
        <dbReference type="SAM" id="MobiDB-lite"/>
    </source>
</evidence>
<gene>
    <name evidence="2" type="ORF">GCM10011610_03900</name>
</gene>
<sequence>MTSTGTSVSRTLAETVAGESARTSVPRVNTTPLSKQTRQNKAVTGVRAARRFIRPSMLVRLRCVHGVRHPFGTLPACP</sequence>
<reference evidence="3" key="1">
    <citation type="journal article" date="2019" name="Int. J. Syst. Evol. Microbiol.">
        <title>The Global Catalogue of Microorganisms (GCM) 10K type strain sequencing project: providing services to taxonomists for standard genome sequencing and annotation.</title>
        <authorList>
            <consortium name="The Broad Institute Genomics Platform"/>
            <consortium name="The Broad Institute Genome Sequencing Center for Infectious Disease"/>
            <person name="Wu L."/>
            <person name="Ma J."/>
        </authorList>
    </citation>
    <scope>NUCLEOTIDE SEQUENCE [LARGE SCALE GENOMIC DNA]</scope>
    <source>
        <strain evidence="3">CGMCC 4.7329</strain>
    </source>
</reference>
<keyword evidence="3" id="KW-1185">Reference proteome</keyword>
<protein>
    <submittedName>
        <fullName evidence="2">Uncharacterized protein</fullName>
    </submittedName>
</protein>
<feature type="region of interest" description="Disordered" evidence="1">
    <location>
        <begin position="1"/>
        <end position="42"/>
    </location>
</feature>
<organism evidence="2 3">
    <name type="scientific">Nocardia rhizosphaerihabitans</name>
    <dbReference type="NCBI Taxonomy" id="1691570"/>
    <lineage>
        <taxon>Bacteria</taxon>
        <taxon>Bacillati</taxon>
        <taxon>Actinomycetota</taxon>
        <taxon>Actinomycetes</taxon>
        <taxon>Mycobacteriales</taxon>
        <taxon>Nocardiaceae</taxon>
        <taxon>Nocardia</taxon>
    </lineage>
</organism>